<keyword evidence="4" id="KW-0804">Transcription</keyword>
<dbReference type="InterPro" id="IPR036576">
    <property type="entry name" value="WRKY_dom_sf"/>
</dbReference>
<evidence type="ECO:0000313" key="8">
    <source>
        <dbReference type="EMBL" id="QWQ79550.1"/>
    </source>
</evidence>
<dbReference type="SUPFAM" id="SSF118290">
    <property type="entry name" value="WRKY DNA-binding domain"/>
    <property type="match status" value="1"/>
</dbReference>
<name>A0A8F1NNU6_9ROSI</name>
<dbReference type="Pfam" id="PF03106">
    <property type="entry name" value="WRKY"/>
    <property type="match status" value="1"/>
</dbReference>
<feature type="compositionally biased region" description="Low complexity" evidence="6">
    <location>
        <begin position="45"/>
        <end position="62"/>
    </location>
</feature>
<dbReference type="SMART" id="SM00774">
    <property type="entry name" value="WRKY"/>
    <property type="match status" value="1"/>
</dbReference>
<dbReference type="GO" id="GO:0043565">
    <property type="term" value="F:sequence-specific DNA binding"/>
    <property type="evidence" value="ECO:0007669"/>
    <property type="project" value="InterPro"/>
</dbReference>
<dbReference type="GO" id="GO:0005634">
    <property type="term" value="C:nucleus"/>
    <property type="evidence" value="ECO:0007669"/>
    <property type="project" value="UniProtKB-SubCell"/>
</dbReference>
<dbReference type="EMBL" id="MW321471">
    <property type="protein sequence ID" value="QWQ79550.1"/>
    <property type="molecule type" value="mRNA"/>
</dbReference>
<keyword evidence="5" id="KW-0539">Nucleus</keyword>
<keyword evidence="3" id="KW-0238">DNA-binding</keyword>
<dbReference type="PROSITE" id="PS50811">
    <property type="entry name" value="WRKY"/>
    <property type="match status" value="1"/>
</dbReference>
<dbReference type="InterPro" id="IPR003657">
    <property type="entry name" value="WRKY_dom"/>
</dbReference>
<evidence type="ECO:0000256" key="1">
    <source>
        <dbReference type="ARBA" id="ARBA00004123"/>
    </source>
</evidence>
<feature type="domain" description="WRKY" evidence="7">
    <location>
        <begin position="88"/>
        <end position="114"/>
    </location>
</feature>
<accession>A0A8F1NNU6</accession>
<organism evidence="8">
    <name type="scientific">Zanthoxylum armatum</name>
    <dbReference type="NCBI Taxonomy" id="67938"/>
    <lineage>
        <taxon>Eukaryota</taxon>
        <taxon>Viridiplantae</taxon>
        <taxon>Streptophyta</taxon>
        <taxon>Embryophyta</taxon>
        <taxon>Tracheophyta</taxon>
        <taxon>Spermatophyta</taxon>
        <taxon>Magnoliopsida</taxon>
        <taxon>eudicotyledons</taxon>
        <taxon>Gunneridae</taxon>
        <taxon>Pentapetalae</taxon>
        <taxon>rosids</taxon>
        <taxon>malvids</taxon>
        <taxon>Sapindales</taxon>
        <taxon>Rutaceae</taxon>
        <taxon>Zanthoxyloideae</taxon>
        <taxon>Zanthoxylum</taxon>
    </lineage>
</organism>
<keyword evidence="2" id="KW-0805">Transcription regulation</keyword>
<evidence type="ECO:0000256" key="3">
    <source>
        <dbReference type="ARBA" id="ARBA00023125"/>
    </source>
</evidence>
<dbReference type="PANTHER" id="PTHR31221">
    <property type="entry name" value="WRKY TRANSCRIPTION FACTOR PROTEIN 1-RELATED"/>
    <property type="match status" value="1"/>
</dbReference>
<evidence type="ECO:0000256" key="2">
    <source>
        <dbReference type="ARBA" id="ARBA00023015"/>
    </source>
</evidence>
<dbReference type="AlphaFoldDB" id="A0A8F1NNU6"/>
<evidence type="ECO:0000256" key="4">
    <source>
        <dbReference type="ARBA" id="ARBA00023163"/>
    </source>
</evidence>
<protein>
    <submittedName>
        <fullName evidence="8">WRKY transcription factor protein 32</fullName>
    </submittedName>
</protein>
<feature type="region of interest" description="Disordered" evidence="6">
    <location>
        <begin position="43"/>
        <end position="76"/>
    </location>
</feature>
<evidence type="ECO:0000256" key="5">
    <source>
        <dbReference type="ARBA" id="ARBA00023242"/>
    </source>
</evidence>
<evidence type="ECO:0000259" key="7">
    <source>
        <dbReference type="PROSITE" id="PS50811"/>
    </source>
</evidence>
<feature type="compositionally biased region" description="Basic and acidic residues" evidence="6">
    <location>
        <begin position="63"/>
        <end position="76"/>
    </location>
</feature>
<proteinExistence type="evidence at transcript level"/>
<reference evidence="8" key="1">
    <citation type="submission" date="2020-12" db="EMBL/GenBank/DDBJ databases">
        <authorList>
            <person name="Wang Y."/>
            <person name="Feng F."/>
        </authorList>
    </citation>
    <scope>NUCLEOTIDE SEQUENCE</scope>
</reference>
<dbReference type="PANTHER" id="PTHR31221:SF83">
    <property type="entry name" value="WRKY TRANSCRIPTION FACTOR 75-RELATED"/>
    <property type="match status" value="1"/>
</dbReference>
<sequence>MLHMASSHVFFPTAAGSSSGFSASQFSLNMGINQQPHADQFQLYSDTNSNISSGDSGTSGSNDKVEQAAKKGENKGIKKHRYAFQTRSQVDILDDGYRWRKYGQKVVKNSEFPRLVPYALLINYIAFDSLIN</sequence>
<dbReference type="GO" id="GO:0003700">
    <property type="term" value="F:DNA-binding transcription factor activity"/>
    <property type="evidence" value="ECO:0007669"/>
    <property type="project" value="InterPro"/>
</dbReference>
<dbReference type="Gene3D" id="2.20.25.80">
    <property type="entry name" value="WRKY domain"/>
    <property type="match status" value="1"/>
</dbReference>
<evidence type="ECO:0000256" key="6">
    <source>
        <dbReference type="SAM" id="MobiDB-lite"/>
    </source>
</evidence>
<dbReference type="InterPro" id="IPR044810">
    <property type="entry name" value="WRKY_plant"/>
</dbReference>
<comment type="subcellular location">
    <subcellularLocation>
        <location evidence="1">Nucleus</location>
    </subcellularLocation>
</comment>